<dbReference type="InterPro" id="IPR050884">
    <property type="entry name" value="CNP_phosphodiesterase-III"/>
</dbReference>
<keyword evidence="2" id="KW-0378">Hydrolase</keyword>
<sequence>MRRVVHLSDLHFGRTSPALLEPLLAEVAALTPDLVVISGDLTQRARVWQYAEAAAFIARLPQPVLCVPGNHDTPLDNLFLRMLNPWGRYRRYINRNLEPTFRDADLAVVGANTVNRFRWQQGRFSRRTLGRVLHGFADAGERTRIVVVHHPLEHIEGSAKSLTRGAGRALKELSAAGADIVLSGHIHTTHVGPFTSAPGLLFVQAGTGLSTRLRREENAFNVLDITPGRVTIRSIIADDTALFRQNASADFVQGPDGWAPA</sequence>
<keyword evidence="7" id="KW-1185">Reference proteome</keyword>
<evidence type="ECO:0000313" key="6">
    <source>
        <dbReference type="EMBL" id="NUB44639.1"/>
    </source>
</evidence>
<evidence type="ECO:0000256" key="2">
    <source>
        <dbReference type="ARBA" id="ARBA00022801"/>
    </source>
</evidence>
<dbReference type="Proteomes" id="UP000484076">
    <property type="component" value="Unassembled WGS sequence"/>
</dbReference>
<evidence type="ECO:0000256" key="4">
    <source>
        <dbReference type="ARBA" id="ARBA00025742"/>
    </source>
</evidence>
<dbReference type="GO" id="GO:0016787">
    <property type="term" value="F:hydrolase activity"/>
    <property type="evidence" value="ECO:0007669"/>
    <property type="project" value="UniProtKB-KW"/>
</dbReference>
<feature type="domain" description="Calcineurin-like phosphoesterase" evidence="5">
    <location>
        <begin position="3"/>
        <end position="188"/>
    </location>
</feature>
<comment type="similarity">
    <text evidence="4">Belongs to the cyclic nucleotide phosphodiesterase class-III family.</text>
</comment>
<dbReference type="EMBL" id="WHUT02000005">
    <property type="protein sequence ID" value="NUB44639.1"/>
    <property type="molecule type" value="Genomic_DNA"/>
</dbReference>
<evidence type="ECO:0000256" key="3">
    <source>
        <dbReference type="ARBA" id="ARBA00023004"/>
    </source>
</evidence>
<reference evidence="6" key="1">
    <citation type="submission" date="2020-05" db="EMBL/GenBank/DDBJ databases">
        <title>Fertoebacter nigrum gen. nov., sp. nov., a new member of the family Rhodobacteraceae.</title>
        <authorList>
            <person name="Szuroczki S."/>
            <person name="Abbaszade G."/>
            <person name="Buni D."/>
            <person name="Schumann P."/>
            <person name="Toth E."/>
        </authorList>
    </citation>
    <scope>NUCLEOTIDE SEQUENCE</scope>
    <source>
        <strain evidence="6">RG-N-1a</strain>
    </source>
</reference>
<evidence type="ECO:0000256" key="1">
    <source>
        <dbReference type="ARBA" id="ARBA00022723"/>
    </source>
</evidence>
<dbReference type="AlphaFoldDB" id="A0A8X8H1Q2"/>
<dbReference type="SUPFAM" id="SSF56300">
    <property type="entry name" value="Metallo-dependent phosphatases"/>
    <property type="match status" value="1"/>
</dbReference>
<keyword evidence="1" id="KW-0479">Metal-binding</keyword>
<dbReference type="CDD" id="cd07400">
    <property type="entry name" value="MPP_1"/>
    <property type="match status" value="1"/>
</dbReference>
<dbReference type="Gene3D" id="3.60.21.10">
    <property type="match status" value="1"/>
</dbReference>
<dbReference type="GO" id="GO:0046872">
    <property type="term" value="F:metal ion binding"/>
    <property type="evidence" value="ECO:0007669"/>
    <property type="project" value="UniProtKB-KW"/>
</dbReference>
<dbReference type="PANTHER" id="PTHR42988">
    <property type="entry name" value="PHOSPHOHYDROLASE"/>
    <property type="match status" value="1"/>
</dbReference>
<keyword evidence="3" id="KW-0408">Iron</keyword>
<comment type="caution">
    <text evidence="6">The sequence shown here is derived from an EMBL/GenBank/DDBJ whole genome shotgun (WGS) entry which is preliminary data.</text>
</comment>
<evidence type="ECO:0000259" key="5">
    <source>
        <dbReference type="Pfam" id="PF00149"/>
    </source>
</evidence>
<accession>A0A8X8H1Q2</accession>
<dbReference type="InterPro" id="IPR004843">
    <property type="entry name" value="Calcineurin-like_PHP"/>
</dbReference>
<dbReference type="InterPro" id="IPR029052">
    <property type="entry name" value="Metallo-depent_PP-like"/>
</dbReference>
<proteinExistence type="inferred from homology"/>
<dbReference type="Pfam" id="PF00149">
    <property type="entry name" value="Metallophos"/>
    <property type="match status" value="1"/>
</dbReference>
<dbReference type="RefSeq" id="WP_152825887.1">
    <property type="nucleotide sequence ID" value="NZ_WHUT02000005.1"/>
</dbReference>
<name>A0A8X8H1Q2_9RHOB</name>
<evidence type="ECO:0000313" key="7">
    <source>
        <dbReference type="Proteomes" id="UP000484076"/>
    </source>
</evidence>
<gene>
    <name evidence="6" type="ORF">GEU84_009615</name>
</gene>
<protein>
    <submittedName>
        <fullName evidence="6">Metallophosphoesterase</fullName>
    </submittedName>
</protein>
<organism evidence="6 7">
    <name type="scientific">Fertoeibacter niger</name>
    <dbReference type="NCBI Taxonomy" id="2656921"/>
    <lineage>
        <taxon>Bacteria</taxon>
        <taxon>Pseudomonadati</taxon>
        <taxon>Pseudomonadota</taxon>
        <taxon>Alphaproteobacteria</taxon>
        <taxon>Rhodobacterales</taxon>
        <taxon>Paracoccaceae</taxon>
        <taxon>Fertoeibacter</taxon>
    </lineage>
</organism>
<dbReference type="PANTHER" id="PTHR42988:SF2">
    <property type="entry name" value="CYCLIC NUCLEOTIDE PHOSPHODIESTERASE CBUA0032-RELATED"/>
    <property type="match status" value="1"/>
</dbReference>